<dbReference type="AlphaFoldDB" id="A0A3D9FFB3"/>
<dbReference type="CDD" id="cd02869">
    <property type="entry name" value="PseudoU_synth_RluA_like"/>
    <property type="match status" value="1"/>
</dbReference>
<comment type="caution">
    <text evidence="4">The sequence shown here is derived from an EMBL/GenBank/DDBJ whole genome shotgun (WGS) entry which is preliminary data.</text>
</comment>
<keyword evidence="2" id="KW-0413">Isomerase</keyword>
<evidence type="ECO:0000313" key="5">
    <source>
        <dbReference type="Proteomes" id="UP000256310"/>
    </source>
</evidence>
<reference evidence="4 5" key="1">
    <citation type="submission" date="2018-07" db="EMBL/GenBank/DDBJ databases">
        <title>Genomic Encyclopedia of Type Strains, Phase IV (KMG-IV): sequencing the most valuable type-strain genomes for metagenomic binning, comparative biology and taxonomic classification.</title>
        <authorList>
            <person name="Goeker M."/>
        </authorList>
    </citation>
    <scope>NUCLEOTIDE SEQUENCE [LARGE SCALE GENOMIC DNA]</scope>
    <source>
        <strain evidence="4 5">DSM 26725</strain>
    </source>
</reference>
<dbReference type="Gene3D" id="3.30.2350.10">
    <property type="entry name" value="Pseudouridine synthase"/>
    <property type="match status" value="1"/>
</dbReference>
<dbReference type="Pfam" id="PF00849">
    <property type="entry name" value="PseudoU_synth_2"/>
    <property type="match status" value="1"/>
</dbReference>
<evidence type="ECO:0000313" key="4">
    <source>
        <dbReference type="EMBL" id="RED16510.1"/>
    </source>
</evidence>
<feature type="domain" description="Pseudouridine synthase RsuA/RluA-like" evidence="3">
    <location>
        <begin position="26"/>
        <end position="173"/>
    </location>
</feature>
<name>A0A3D9FFB3_9SPHN</name>
<dbReference type="GO" id="GO:0140098">
    <property type="term" value="F:catalytic activity, acting on RNA"/>
    <property type="evidence" value="ECO:0007669"/>
    <property type="project" value="UniProtKB-ARBA"/>
</dbReference>
<dbReference type="GO" id="GO:0000455">
    <property type="term" value="P:enzyme-directed rRNA pseudouridine synthesis"/>
    <property type="evidence" value="ECO:0007669"/>
    <property type="project" value="TreeGrafter"/>
</dbReference>
<dbReference type="GO" id="GO:0009982">
    <property type="term" value="F:pseudouridine synthase activity"/>
    <property type="evidence" value="ECO:0007669"/>
    <property type="project" value="InterPro"/>
</dbReference>
<evidence type="ECO:0000256" key="2">
    <source>
        <dbReference type="ARBA" id="ARBA00023235"/>
    </source>
</evidence>
<evidence type="ECO:0000256" key="1">
    <source>
        <dbReference type="ARBA" id="ARBA00010876"/>
    </source>
</evidence>
<dbReference type="PANTHER" id="PTHR21600:SF44">
    <property type="entry name" value="RIBOSOMAL LARGE SUBUNIT PSEUDOURIDINE SYNTHASE D"/>
    <property type="match status" value="1"/>
</dbReference>
<dbReference type="InterPro" id="IPR020103">
    <property type="entry name" value="PsdUridine_synth_cat_dom_sf"/>
</dbReference>
<organism evidence="4 5">
    <name type="scientific">Parasphingopyxis lamellibrachiae</name>
    <dbReference type="NCBI Taxonomy" id="680125"/>
    <lineage>
        <taxon>Bacteria</taxon>
        <taxon>Pseudomonadati</taxon>
        <taxon>Pseudomonadota</taxon>
        <taxon>Alphaproteobacteria</taxon>
        <taxon>Sphingomonadales</taxon>
        <taxon>Sphingomonadaceae</taxon>
        <taxon>Parasphingopyxis</taxon>
    </lineage>
</organism>
<comment type="similarity">
    <text evidence="1">Belongs to the pseudouridine synthase RluA family.</text>
</comment>
<sequence>MLAAHRTVMAGRMLDDRILFSDGEAIVIDKPAGLPVTRTKRGGDCIEDRLEELRMGFARSPMIVHRLDQDTSGCLLLARNPKALKRFNRSFSEGLITKVYWAVLDGETDGEEGLIDIPLEKKSTRERGWWVEGSSRGKPARTHWKRLITDGGKTLIEFRPETGRTHQLRVHAQEGLGAPIMGDPVYANGKGPMLLHARSIGVPRQGKAAIEAEARVPDSFGDWTPG</sequence>
<keyword evidence="5" id="KW-1185">Reference proteome</keyword>
<dbReference type="SUPFAM" id="SSF55120">
    <property type="entry name" value="Pseudouridine synthase"/>
    <property type="match status" value="1"/>
</dbReference>
<proteinExistence type="inferred from homology"/>
<protein>
    <submittedName>
        <fullName evidence="4">RluA family pseudouridine synthase</fullName>
    </submittedName>
</protein>
<dbReference type="GO" id="GO:0003723">
    <property type="term" value="F:RNA binding"/>
    <property type="evidence" value="ECO:0007669"/>
    <property type="project" value="InterPro"/>
</dbReference>
<accession>A0A3D9FFB3</accession>
<evidence type="ECO:0000259" key="3">
    <source>
        <dbReference type="Pfam" id="PF00849"/>
    </source>
</evidence>
<dbReference type="InterPro" id="IPR006224">
    <property type="entry name" value="PsdUridine_synth_RluA-like_CS"/>
</dbReference>
<dbReference type="PANTHER" id="PTHR21600">
    <property type="entry name" value="MITOCHONDRIAL RNA PSEUDOURIDINE SYNTHASE"/>
    <property type="match status" value="1"/>
</dbReference>
<gene>
    <name evidence="4" type="ORF">DFR46_1533</name>
</gene>
<dbReference type="Proteomes" id="UP000256310">
    <property type="component" value="Unassembled WGS sequence"/>
</dbReference>
<dbReference type="InterPro" id="IPR050188">
    <property type="entry name" value="RluA_PseudoU_synthase"/>
</dbReference>
<dbReference type="EMBL" id="QRDP01000004">
    <property type="protein sequence ID" value="RED16510.1"/>
    <property type="molecule type" value="Genomic_DNA"/>
</dbReference>
<dbReference type="PROSITE" id="PS01129">
    <property type="entry name" value="PSI_RLU"/>
    <property type="match status" value="1"/>
</dbReference>
<dbReference type="InterPro" id="IPR006145">
    <property type="entry name" value="PsdUridine_synth_RsuA/RluA"/>
</dbReference>